<dbReference type="Pfam" id="PF01585">
    <property type="entry name" value="G-patch"/>
    <property type="match status" value="1"/>
</dbReference>
<feature type="compositionally biased region" description="Basic residues" evidence="1">
    <location>
        <begin position="388"/>
        <end position="400"/>
    </location>
</feature>
<dbReference type="EMBL" id="JAAAUY010000106">
    <property type="protein sequence ID" value="KAF9335318.1"/>
    <property type="molecule type" value="Genomic_DNA"/>
</dbReference>
<dbReference type="PROSITE" id="PS50174">
    <property type="entry name" value="G_PATCH"/>
    <property type="match status" value="1"/>
</dbReference>
<dbReference type="InterPro" id="IPR036867">
    <property type="entry name" value="R3H_dom_sf"/>
</dbReference>
<feature type="region of interest" description="Disordered" evidence="1">
    <location>
        <begin position="1"/>
        <end position="297"/>
    </location>
</feature>
<dbReference type="SMART" id="SM00393">
    <property type="entry name" value="R3H"/>
    <property type="match status" value="1"/>
</dbReference>
<feature type="domain" description="G-patch" evidence="2">
    <location>
        <begin position="682"/>
        <end position="726"/>
    </location>
</feature>
<feature type="compositionally biased region" description="Basic and acidic residues" evidence="1">
    <location>
        <begin position="77"/>
        <end position="91"/>
    </location>
</feature>
<comment type="caution">
    <text evidence="4">The sequence shown here is derived from an EMBL/GenBank/DDBJ whole genome shotgun (WGS) entry which is preliminary data.</text>
</comment>
<dbReference type="SUPFAM" id="SSF82708">
    <property type="entry name" value="R3H domain"/>
    <property type="match status" value="1"/>
</dbReference>
<dbReference type="PROSITE" id="PS51061">
    <property type="entry name" value="R3H"/>
    <property type="match status" value="1"/>
</dbReference>
<feature type="region of interest" description="Disordered" evidence="1">
    <location>
        <begin position="473"/>
        <end position="524"/>
    </location>
</feature>
<dbReference type="Pfam" id="PF01424">
    <property type="entry name" value="R3H"/>
    <property type="match status" value="1"/>
</dbReference>
<evidence type="ECO:0000259" key="2">
    <source>
        <dbReference type="PROSITE" id="PS50174"/>
    </source>
</evidence>
<dbReference type="InterPro" id="IPR051189">
    <property type="entry name" value="Splicing_assoc_domain"/>
</dbReference>
<feature type="domain" description="R3H" evidence="3">
    <location>
        <begin position="550"/>
        <end position="613"/>
    </location>
</feature>
<feature type="compositionally biased region" description="Acidic residues" evidence="1">
    <location>
        <begin position="481"/>
        <end position="506"/>
    </location>
</feature>
<dbReference type="Gene3D" id="3.30.1370.50">
    <property type="entry name" value="R3H-like domain"/>
    <property type="match status" value="1"/>
</dbReference>
<feature type="region of interest" description="Disordered" evidence="1">
    <location>
        <begin position="642"/>
        <end position="670"/>
    </location>
</feature>
<keyword evidence="5" id="KW-1185">Reference proteome</keyword>
<proteinExistence type="predicted"/>
<protein>
    <recommendedName>
        <fullName evidence="6">Protein SQS1</fullName>
    </recommendedName>
</protein>
<accession>A0A9P5SPG3</accession>
<name>A0A9P5SPG3_9FUNG</name>
<feature type="region of interest" description="Disordered" evidence="1">
    <location>
        <begin position="367"/>
        <end position="436"/>
    </location>
</feature>
<evidence type="ECO:0000313" key="4">
    <source>
        <dbReference type="EMBL" id="KAF9335318.1"/>
    </source>
</evidence>
<feature type="compositionally biased region" description="Acidic residues" evidence="1">
    <location>
        <begin position="168"/>
        <end position="188"/>
    </location>
</feature>
<dbReference type="Proteomes" id="UP000696485">
    <property type="component" value="Unassembled WGS sequence"/>
</dbReference>
<feature type="compositionally biased region" description="Basic and acidic residues" evidence="1">
    <location>
        <begin position="151"/>
        <end position="160"/>
    </location>
</feature>
<gene>
    <name evidence="4" type="ORF">BG006_000385</name>
</gene>
<dbReference type="GO" id="GO:0003676">
    <property type="term" value="F:nucleic acid binding"/>
    <property type="evidence" value="ECO:0007669"/>
    <property type="project" value="UniProtKB-UniRule"/>
</dbReference>
<feature type="compositionally biased region" description="Polar residues" evidence="1">
    <location>
        <begin position="267"/>
        <end position="285"/>
    </location>
</feature>
<evidence type="ECO:0008006" key="6">
    <source>
        <dbReference type="Google" id="ProtNLM"/>
    </source>
</evidence>
<evidence type="ECO:0000259" key="3">
    <source>
        <dbReference type="PROSITE" id="PS51061"/>
    </source>
</evidence>
<dbReference type="InterPro" id="IPR000467">
    <property type="entry name" value="G_patch_dom"/>
</dbReference>
<dbReference type="CDD" id="cd02325">
    <property type="entry name" value="R3H"/>
    <property type="match status" value="1"/>
</dbReference>
<dbReference type="PANTHER" id="PTHR14195">
    <property type="entry name" value="G PATCH DOMAIN CONTAINING PROTEIN 2"/>
    <property type="match status" value="1"/>
</dbReference>
<evidence type="ECO:0000313" key="5">
    <source>
        <dbReference type="Proteomes" id="UP000696485"/>
    </source>
</evidence>
<feature type="compositionally biased region" description="Gly residues" evidence="1">
    <location>
        <begin position="9"/>
        <end position="41"/>
    </location>
</feature>
<sequence>MPRNRPRGSRGGGRGGSKGGARGGVRGGARGGRGGGGGRSRGSGVDLDDPSHHTWAPYSRNGDFDDDFISLSAGNNRRQERTQHIKPDRKQGNKSNRGKRGGGGGGGGPGAVYQMIQASKQGGQHNHHGSGGSSASHRGNSRKRGQPVEIKFSRATERVNHSMSLQGDDSDEDSDLDDLGSDGDDGSEDGYFMEGEFEWEEADRDPALKQKKAMQEAKVEREPYVPLTSWGGALTYQTQHASSESDEATSTSSTNRQSDSVMVLEGASSSATSDGPHALSSTLSQALGHRPKKPKMALDLTDEIDARMRTAQIRVQATAVTAEESNVTETEDSLMWVMDTTPSLPEAELEAPMMWVIDTAPAEIKVEEAPPPEETYIDLPPEQEWSKKPKKANRSKRGGRKLKEKERLQKLARRVAAGDQEDGMLLLEEPESEEDDDMQALQDYLMNTTDPDNPDQFDQILGSLRGLHAGFGHSNDIGGLDPDDSDFDQGGSEDDSQDGGDHDDMDFAPGHMPRSSKSGPVFYDSDEIMSSSAMGGRKKKGKNAPHGGNFETLSELNKAIEDFVRDNEPRQLQLPPMPKALRRKVHLLAETYNLQSQSLGSGKKRSPMLVKTHQTRIPPNPVNIHKLLNQSEQELKKISIQRRMDKQGGGGGRGPRGGRDGNPGSRPVHGTVVGAEASAISIENKGHRMLAKMGWSPGVGLGATGEGITQPIEAVMRARRRGLGHE</sequence>
<feature type="compositionally biased region" description="Basic and acidic residues" evidence="1">
    <location>
        <begin position="204"/>
        <end position="223"/>
    </location>
</feature>
<evidence type="ECO:0000256" key="1">
    <source>
        <dbReference type="SAM" id="MobiDB-lite"/>
    </source>
</evidence>
<dbReference type="SMART" id="SM00443">
    <property type="entry name" value="G_patch"/>
    <property type="match status" value="1"/>
</dbReference>
<reference evidence="4" key="1">
    <citation type="journal article" date="2020" name="Fungal Divers.">
        <title>Resolving the Mortierellaceae phylogeny through synthesis of multi-gene phylogenetics and phylogenomics.</title>
        <authorList>
            <person name="Vandepol N."/>
            <person name="Liber J."/>
            <person name="Desiro A."/>
            <person name="Na H."/>
            <person name="Kennedy M."/>
            <person name="Barry K."/>
            <person name="Grigoriev I.V."/>
            <person name="Miller A.N."/>
            <person name="O'Donnell K."/>
            <person name="Stajich J.E."/>
            <person name="Bonito G."/>
        </authorList>
    </citation>
    <scope>NUCLEOTIDE SEQUENCE</scope>
    <source>
        <strain evidence="4">NVP1</strain>
    </source>
</reference>
<organism evidence="4 5">
    <name type="scientific">Podila minutissima</name>
    <dbReference type="NCBI Taxonomy" id="64525"/>
    <lineage>
        <taxon>Eukaryota</taxon>
        <taxon>Fungi</taxon>
        <taxon>Fungi incertae sedis</taxon>
        <taxon>Mucoromycota</taxon>
        <taxon>Mortierellomycotina</taxon>
        <taxon>Mortierellomycetes</taxon>
        <taxon>Mortierellales</taxon>
        <taxon>Mortierellaceae</taxon>
        <taxon>Podila</taxon>
    </lineage>
</organism>
<dbReference type="InterPro" id="IPR001374">
    <property type="entry name" value="R3H_dom"/>
</dbReference>
<feature type="compositionally biased region" description="Gly residues" evidence="1">
    <location>
        <begin position="101"/>
        <end position="110"/>
    </location>
</feature>
<dbReference type="AlphaFoldDB" id="A0A9P5SPG3"/>